<proteinExistence type="predicted"/>
<dbReference type="GeneID" id="32894009"/>
<evidence type="ECO:0000313" key="2">
    <source>
        <dbReference type="EMBL" id="ARS89684.1"/>
    </source>
</evidence>
<dbReference type="KEGG" id="naj:B1756_07975"/>
<keyword evidence="3" id="KW-1185">Reference proteome</keyword>
<dbReference type="OrthoDB" id="327217at2157"/>
<feature type="domain" description="Halobacterial output" evidence="1">
    <location>
        <begin position="29"/>
        <end position="101"/>
    </location>
</feature>
<dbReference type="RefSeq" id="WP_086888061.1">
    <property type="nucleotide sequence ID" value="NZ_CP019893.1"/>
</dbReference>
<evidence type="ECO:0000313" key="3">
    <source>
        <dbReference type="Proteomes" id="UP000250088"/>
    </source>
</evidence>
<sequence length="116" mass="12668">MPSADDPTDRAVKRATATDGFVVTFDPLRERPSTAVVSGVASLLETDPLELEPIYEGVEPTALDSFVEHAQRTGVDGVHELWFTYEGFDVGVQTDGRIVIREATDDPASVDWSDDE</sequence>
<organism evidence="2 3">
    <name type="scientific">Natrarchaeobaculum aegyptiacum</name>
    <dbReference type="NCBI Taxonomy" id="745377"/>
    <lineage>
        <taxon>Archaea</taxon>
        <taxon>Methanobacteriati</taxon>
        <taxon>Methanobacteriota</taxon>
        <taxon>Stenosarchaea group</taxon>
        <taxon>Halobacteria</taxon>
        <taxon>Halobacteriales</taxon>
        <taxon>Natrialbaceae</taxon>
        <taxon>Natrarchaeobaculum</taxon>
    </lineage>
</organism>
<evidence type="ECO:0000259" key="1">
    <source>
        <dbReference type="Pfam" id="PF18545"/>
    </source>
</evidence>
<reference evidence="3" key="1">
    <citation type="submission" date="2017-02" db="EMBL/GenBank/DDBJ databases">
        <title>Natronthermophilus aegyptiacus gen. nov.,sp. nov., an aerobic, extremely halophilic alkalithermophilic archaeon isolated from the athalassohaline Wadi An Natrun, Egypt.</title>
        <authorList>
            <person name="Zhao B."/>
        </authorList>
    </citation>
    <scope>NUCLEOTIDE SEQUENCE [LARGE SCALE GENOMIC DNA]</scope>
    <source>
        <strain evidence="3">JW/NM-HA 15</strain>
    </source>
</reference>
<dbReference type="InterPro" id="IPR040624">
    <property type="entry name" value="HalOD1"/>
</dbReference>
<gene>
    <name evidence="2" type="ORF">B1756_07975</name>
</gene>
<dbReference type="EMBL" id="CP019893">
    <property type="protein sequence ID" value="ARS89684.1"/>
    <property type="molecule type" value="Genomic_DNA"/>
</dbReference>
<dbReference type="Proteomes" id="UP000250088">
    <property type="component" value="Chromosome"/>
</dbReference>
<dbReference type="Pfam" id="PF18545">
    <property type="entry name" value="HalOD1"/>
    <property type="match status" value="1"/>
</dbReference>
<dbReference type="AlphaFoldDB" id="A0A2Z2HXI5"/>
<protein>
    <recommendedName>
        <fullName evidence="1">Halobacterial output domain-containing protein</fullName>
    </recommendedName>
</protein>
<name>A0A2Z2HXI5_9EURY</name>
<accession>A0A2Z2HXI5</accession>